<proteinExistence type="predicted"/>
<feature type="transmembrane region" description="Helical" evidence="7">
    <location>
        <begin position="242"/>
        <end position="267"/>
    </location>
</feature>
<comment type="caution">
    <text evidence="8">The sequence shown here is derived from an EMBL/GenBank/DDBJ whole genome shotgun (WGS) entry which is preliminary data.</text>
</comment>
<dbReference type="Proteomes" id="UP001205867">
    <property type="component" value="Unassembled WGS sequence"/>
</dbReference>
<name>A0AAP3ERU4_MICLU</name>
<dbReference type="GO" id="GO:0016020">
    <property type="term" value="C:membrane"/>
    <property type="evidence" value="ECO:0007669"/>
    <property type="project" value="UniProtKB-SubCell"/>
</dbReference>
<comment type="subcellular location">
    <subcellularLocation>
        <location evidence="1">Membrane</location>
        <topology evidence="1">Multi-pass membrane protein</topology>
    </subcellularLocation>
</comment>
<feature type="transmembrane region" description="Helical" evidence="7">
    <location>
        <begin position="211"/>
        <end position="230"/>
    </location>
</feature>
<keyword evidence="4 7" id="KW-0812">Transmembrane</keyword>
<evidence type="ECO:0000256" key="4">
    <source>
        <dbReference type="ARBA" id="ARBA00022692"/>
    </source>
</evidence>
<feature type="transmembrane region" description="Helical" evidence="7">
    <location>
        <begin position="306"/>
        <end position="325"/>
    </location>
</feature>
<reference evidence="8" key="1">
    <citation type="submission" date="2023-06" db="EMBL/GenBank/DDBJ databases">
        <title>lsaBGC provides a comprehensive framework for evolutionary analysis of biosynthetic gene clusters within focal taxa.</title>
        <authorList>
            <person name="Salamzade R."/>
            <person name="Sandstrom S."/>
            <person name="Kalan L.R."/>
        </authorList>
    </citation>
    <scope>NUCLEOTIDE SEQUENCE</scope>
    <source>
        <strain evidence="8">P3-SID899</strain>
    </source>
</reference>
<dbReference type="AlphaFoldDB" id="A0AAP3ERU4"/>
<keyword evidence="3" id="KW-1003">Cell membrane</keyword>
<feature type="transmembrane region" description="Helical" evidence="7">
    <location>
        <begin position="34"/>
        <end position="53"/>
    </location>
</feature>
<accession>A0AAP3ERU4</accession>
<protein>
    <submittedName>
        <fullName evidence="8">AEC family transporter</fullName>
    </submittedName>
</protein>
<evidence type="ECO:0000256" key="1">
    <source>
        <dbReference type="ARBA" id="ARBA00004141"/>
    </source>
</evidence>
<evidence type="ECO:0000256" key="6">
    <source>
        <dbReference type="ARBA" id="ARBA00023136"/>
    </source>
</evidence>
<keyword evidence="2" id="KW-0813">Transport</keyword>
<dbReference type="EMBL" id="JALXKZ020000007">
    <property type="protein sequence ID" value="MCV7628661.1"/>
    <property type="molecule type" value="Genomic_DNA"/>
</dbReference>
<gene>
    <name evidence="8" type="ORF">M3A82_004805</name>
</gene>
<feature type="transmembrane region" description="Helical" evidence="7">
    <location>
        <begin position="180"/>
        <end position="199"/>
    </location>
</feature>
<keyword evidence="5 7" id="KW-1133">Transmembrane helix</keyword>
<organism evidence="8 9">
    <name type="scientific">Micrococcus luteus</name>
    <name type="common">Micrococcus lysodeikticus</name>
    <dbReference type="NCBI Taxonomy" id="1270"/>
    <lineage>
        <taxon>Bacteria</taxon>
        <taxon>Bacillati</taxon>
        <taxon>Actinomycetota</taxon>
        <taxon>Actinomycetes</taxon>
        <taxon>Micrococcales</taxon>
        <taxon>Micrococcaceae</taxon>
        <taxon>Micrococcus</taxon>
    </lineage>
</organism>
<feature type="transmembrane region" description="Helical" evidence="7">
    <location>
        <begin position="99"/>
        <end position="119"/>
    </location>
</feature>
<dbReference type="PANTHER" id="PTHR36838">
    <property type="entry name" value="AUXIN EFFLUX CARRIER FAMILY PROTEIN"/>
    <property type="match status" value="1"/>
</dbReference>
<evidence type="ECO:0000313" key="9">
    <source>
        <dbReference type="Proteomes" id="UP001205867"/>
    </source>
</evidence>
<dbReference type="Pfam" id="PF03547">
    <property type="entry name" value="Mem_trans"/>
    <property type="match status" value="1"/>
</dbReference>
<feature type="transmembrane region" description="Helical" evidence="7">
    <location>
        <begin position="65"/>
        <end position="87"/>
    </location>
</feature>
<feature type="transmembrane region" description="Helical" evidence="7">
    <location>
        <begin position="125"/>
        <end position="147"/>
    </location>
</feature>
<evidence type="ECO:0000256" key="5">
    <source>
        <dbReference type="ARBA" id="ARBA00022989"/>
    </source>
</evidence>
<feature type="transmembrane region" description="Helical" evidence="7">
    <location>
        <begin position="273"/>
        <end position="294"/>
    </location>
</feature>
<evidence type="ECO:0000256" key="3">
    <source>
        <dbReference type="ARBA" id="ARBA00022475"/>
    </source>
</evidence>
<dbReference type="InterPro" id="IPR004776">
    <property type="entry name" value="Mem_transp_PIN-like"/>
</dbReference>
<dbReference type="RefSeq" id="WP_206480344.1">
    <property type="nucleotide sequence ID" value="NZ_CBDRLD010000013.1"/>
</dbReference>
<evidence type="ECO:0000256" key="7">
    <source>
        <dbReference type="SAM" id="Phobius"/>
    </source>
</evidence>
<dbReference type="PANTHER" id="PTHR36838:SF1">
    <property type="entry name" value="SLR1864 PROTEIN"/>
    <property type="match status" value="1"/>
</dbReference>
<feature type="transmembrane region" description="Helical" evidence="7">
    <location>
        <begin position="6"/>
        <end position="22"/>
    </location>
</feature>
<sequence length="326" mass="34036">MTQVLSGFAVVWVIILVGVLVGRTGVLGEHGRTVLSRAAFFIGNPALLFVTLSRADVGAVLGPQLWVASLSAFAAAALYLAVTIPLLKGRPASERIMSALSASLVNSANLGIPIAAYVLGDAALAAPALIFQLAIYTPLYVAAMDAATAREARRRTTAGRRRAVRRSPGRAVADQVRHTVTNPLILGSVAGLVFSLTGWSLPGPLMESVELIGGLSIPAMLLAFGMSLVGSRPLERAGGRRADVLLASAVKLVVHPLLAWLLAQFVFGLDARHVFVAVVLASLPTAQNVFVTAVRYDTGLRVSKDTILVTTIVAIPAMIAVALLLA</sequence>
<dbReference type="GO" id="GO:0055085">
    <property type="term" value="P:transmembrane transport"/>
    <property type="evidence" value="ECO:0007669"/>
    <property type="project" value="InterPro"/>
</dbReference>
<evidence type="ECO:0000313" key="8">
    <source>
        <dbReference type="EMBL" id="MCV7628661.1"/>
    </source>
</evidence>
<keyword evidence="6 7" id="KW-0472">Membrane</keyword>
<evidence type="ECO:0000256" key="2">
    <source>
        <dbReference type="ARBA" id="ARBA00022448"/>
    </source>
</evidence>